<organism evidence="1 2">
    <name type="scientific">Pajaroellobacter abortibovis</name>
    <dbReference type="NCBI Taxonomy" id="1882918"/>
    <lineage>
        <taxon>Bacteria</taxon>
        <taxon>Pseudomonadati</taxon>
        <taxon>Myxococcota</taxon>
        <taxon>Polyangia</taxon>
        <taxon>Polyangiales</taxon>
        <taxon>Polyangiaceae</taxon>
    </lineage>
</organism>
<accession>A0A1L6MWJ9</accession>
<name>A0A1L6MWJ9_9BACT</name>
<dbReference type="Proteomes" id="UP000185544">
    <property type="component" value="Chromosome"/>
</dbReference>
<dbReference type="EMBL" id="CP016908">
    <property type="protein sequence ID" value="APR99930.1"/>
    <property type="molecule type" value="Genomic_DNA"/>
</dbReference>
<dbReference type="STRING" id="1882918.BCY86_03975"/>
<sequence length="97" mass="10871">MGFIFIYLYPPASLWAQTHGYVLPSPLSPIHSTPIPLALSVLPLVYSFTHPGYVFLYFFKQVYVLLVALPYEKDALNKSGPCSFSPNLTLLIAYCNL</sequence>
<gene>
    <name evidence="1" type="ORF">BCY86_03975</name>
</gene>
<evidence type="ECO:0000313" key="1">
    <source>
        <dbReference type="EMBL" id="APR99930.1"/>
    </source>
</evidence>
<proteinExistence type="predicted"/>
<dbReference type="AlphaFoldDB" id="A0A1L6MWJ9"/>
<dbReference type="KEGG" id="pabo:BCY86_03975"/>
<reference evidence="1 2" key="1">
    <citation type="submission" date="2016-08" db="EMBL/GenBank/DDBJ databases">
        <title>Identification and validation of antigenic proteins from Pajaroellobacter abortibovis using de-novo genome sequence assembly and reverse vaccinology.</title>
        <authorList>
            <person name="Welly B.T."/>
            <person name="Miller M.R."/>
            <person name="Stott J.L."/>
            <person name="Blanchard M.T."/>
            <person name="Islas-Trejo A.D."/>
            <person name="O'Rourke S.M."/>
            <person name="Young A.E."/>
            <person name="Medrano J.F."/>
            <person name="Van Eenennaam A.L."/>
        </authorList>
    </citation>
    <scope>NUCLEOTIDE SEQUENCE [LARGE SCALE GENOMIC DNA]</scope>
    <source>
        <strain evidence="1 2">BTF92-0548A/99-0131</strain>
    </source>
</reference>
<keyword evidence="2" id="KW-1185">Reference proteome</keyword>
<evidence type="ECO:0000313" key="2">
    <source>
        <dbReference type="Proteomes" id="UP000185544"/>
    </source>
</evidence>
<protein>
    <submittedName>
        <fullName evidence="1">Uncharacterized protein</fullName>
    </submittedName>
</protein>